<accession>Q6TMN2</accession>
<evidence type="ECO:0000313" key="1">
    <source>
        <dbReference type="EMBL" id="AAQ93591.1"/>
    </source>
</evidence>
<reference evidence="1" key="1">
    <citation type="submission" date="2003-09" db="EMBL/GenBank/DDBJ databases">
        <title>Characterization of pSCL2, a giant linear plasmid in Streptomyces clavuligerus.</title>
        <authorList>
            <person name="Wu W."/>
            <person name="Roy K.L."/>
        </authorList>
    </citation>
    <scope>NUCLEOTIDE SEQUENCE</scope>
    <source>
        <plasmid evidence="1">pSCL2</plasmid>
    </source>
</reference>
<gene>
    <name evidence="1" type="ORF">pSCL2.8.25.6c</name>
</gene>
<keyword evidence="1" id="KW-0614">Plasmid</keyword>
<geneLocation type="plasmid" evidence="1">
    <name>pSCL2</name>
</geneLocation>
<protein>
    <submittedName>
        <fullName evidence="1">Uncharacterized protein</fullName>
    </submittedName>
</protein>
<proteinExistence type="predicted"/>
<sequence length="84" mass="8893">MSADQSVGQPETVTEVQRQQIEDLRAALKLASRRLPFIAGYTASADPSPTGQAQARQAMDVTTQLERVLARTAPAEAGTEAIPG</sequence>
<dbReference type="RefSeq" id="WP_003958340.1">
    <property type="nucleotide sequence ID" value="NZ_CM001017.1"/>
</dbReference>
<name>Q6TMN2_STRCL</name>
<accession>B5H234</accession>
<dbReference type="EMBL" id="AH013300">
    <property type="protein sequence ID" value="AAQ93591.1"/>
    <property type="molecule type" value="Genomic_DNA"/>
</dbReference>
<dbReference type="KEGG" id="sclf:BB341_30545"/>
<organism evidence="1">
    <name type="scientific">Streptomyces clavuligerus</name>
    <dbReference type="NCBI Taxonomy" id="1901"/>
    <lineage>
        <taxon>Bacteria</taxon>
        <taxon>Bacillati</taxon>
        <taxon>Actinomycetota</taxon>
        <taxon>Actinomycetes</taxon>
        <taxon>Kitasatosporales</taxon>
        <taxon>Streptomycetaceae</taxon>
        <taxon>Streptomyces</taxon>
    </lineage>
</organism>
<dbReference type="AlphaFoldDB" id="Q6TMN2"/>